<dbReference type="PANTHER" id="PTHR23236:SF25">
    <property type="entry name" value="RNA-BINDING PROTEIN 34"/>
    <property type="match status" value="1"/>
</dbReference>
<dbReference type="SMART" id="SM00360">
    <property type="entry name" value="RRM"/>
    <property type="match status" value="2"/>
</dbReference>
<accession>A0A6P7SI74</accession>
<dbReference type="Proteomes" id="UP000515154">
    <property type="component" value="Linkage group LG1"/>
</dbReference>
<dbReference type="Pfam" id="PF00076">
    <property type="entry name" value="RRM_1"/>
    <property type="match status" value="2"/>
</dbReference>
<sequence length="398" mass="44979">MADVYEVGSVSSLINAKSNSDSKLSKEQKKLNKLFDSGKKVGPGKVKGKNLSVENDDTKCNSKILKDSSSTSENVANQSSRSNDKIIEQLFCNTSEVLVGRLNPRQTQTRKRRHSEDEEDGTERKKIPKKTDDKFINAKTIFVGNLPLSITKKKLHKMFSPFGTIENTRFRGAIPADLKRGKKFAVLKKKFHPKCKSINAYICFTERKAVPKAKSLNGTELDGLHIQVNEAKFKKKNIDHKKSAFVGNLPFDIHEQDLREHFLDCGPISNVRVIRDKITGVGKGFGYVSFEDTDAAMFALQLNDSELKGRKIRVKSSTMNKDRQIIDDDDNKRGKKLKGKESNKDFVGMKAVKKKKKKNKPKHMARKLRQMNMQNAEEKEPQKVVKSTDGPNKHVVFV</sequence>
<keyword evidence="5" id="KW-1185">Reference proteome</keyword>
<evidence type="ECO:0000256" key="3">
    <source>
        <dbReference type="ARBA" id="ARBA00022884"/>
    </source>
</evidence>
<dbReference type="Gene3D" id="3.30.70.330">
    <property type="match status" value="2"/>
</dbReference>
<dbReference type="PROSITE" id="PS50102">
    <property type="entry name" value="RRM"/>
    <property type="match status" value="2"/>
</dbReference>
<dbReference type="GO" id="GO:0003723">
    <property type="term" value="F:RNA binding"/>
    <property type="evidence" value="ECO:0007669"/>
    <property type="project" value="UniProtKB-UniRule"/>
</dbReference>
<keyword evidence="3" id="KW-0694">RNA-binding</keyword>
<organism evidence="5 6">
    <name type="scientific">Octopus sinensis</name>
    <name type="common">East Asian common octopus</name>
    <dbReference type="NCBI Taxonomy" id="2607531"/>
    <lineage>
        <taxon>Eukaryota</taxon>
        <taxon>Metazoa</taxon>
        <taxon>Spiralia</taxon>
        <taxon>Lophotrochozoa</taxon>
        <taxon>Mollusca</taxon>
        <taxon>Cephalopoda</taxon>
        <taxon>Coleoidea</taxon>
        <taxon>Octopodiformes</taxon>
        <taxon>Octopoda</taxon>
        <taxon>Incirrata</taxon>
        <taxon>Octopodidae</taxon>
        <taxon>Octopus</taxon>
    </lineage>
</organism>
<evidence type="ECO:0000256" key="4">
    <source>
        <dbReference type="ARBA" id="ARBA00023242"/>
    </source>
</evidence>
<dbReference type="InterPro" id="IPR035979">
    <property type="entry name" value="RBD_domain_sf"/>
</dbReference>
<evidence type="ECO:0000256" key="2">
    <source>
        <dbReference type="ARBA" id="ARBA00007077"/>
    </source>
</evidence>
<comment type="subcellular location">
    <subcellularLocation>
        <location evidence="1">Nucleus</location>
        <location evidence="1">Nucleolus</location>
    </subcellularLocation>
</comment>
<dbReference type="SUPFAM" id="SSF54928">
    <property type="entry name" value="RNA-binding domain, RBD"/>
    <property type="match status" value="2"/>
</dbReference>
<evidence type="ECO:0000313" key="5">
    <source>
        <dbReference type="Proteomes" id="UP000515154"/>
    </source>
</evidence>
<dbReference type="InterPro" id="IPR012677">
    <property type="entry name" value="Nucleotide-bd_a/b_plait_sf"/>
</dbReference>
<dbReference type="RefSeq" id="XP_029637895.1">
    <property type="nucleotide sequence ID" value="XM_029782035.2"/>
</dbReference>
<dbReference type="InterPro" id="IPR000504">
    <property type="entry name" value="RRM_dom"/>
</dbReference>
<dbReference type="KEGG" id="osn:115213105"/>
<comment type="similarity">
    <text evidence="2">Belongs to the RRM RBM34 family.</text>
</comment>
<evidence type="ECO:0000256" key="1">
    <source>
        <dbReference type="ARBA" id="ARBA00004604"/>
    </source>
</evidence>
<gene>
    <name evidence="6" type="primary">LOC115213105</name>
</gene>
<keyword evidence="4" id="KW-0539">Nucleus</keyword>
<dbReference type="AlphaFoldDB" id="A0A6P7SI74"/>
<protein>
    <submittedName>
        <fullName evidence="6">RNA-binding protein 34</fullName>
    </submittedName>
</protein>
<name>A0A6P7SI74_9MOLL</name>
<dbReference type="CDD" id="cd12394">
    <property type="entry name" value="RRM1_RBM34"/>
    <property type="match status" value="1"/>
</dbReference>
<proteinExistence type="inferred from homology"/>
<dbReference type="PANTHER" id="PTHR23236">
    <property type="entry name" value="EUKARYOTIC TRANSLATION INITIATION FACTOR 4B/4H"/>
    <property type="match status" value="1"/>
</dbReference>
<reference evidence="6" key="1">
    <citation type="submission" date="2025-08" db="UniProtKB">
        <authorList>
            <consortium name="RefSeq"/>
        </authorList>
    </citation>
    <scope>IDENTIFICATION</scope>
</reference>
<dbReference type="InterPro" id="IPR034221">
    <property type="entry name" value="RBM34_RRM2"/>
</dbReference>
<dbReference type="CDD" id="cd12395">
    <property type="entry name" value="RRM2_RBM34"/>
    <property type="match status" value="1"/>
</dbReference>
<evidence type="ECO:0000313" key="6">
    <source>
        <dbReference type="RefSeq" id="XP_029637895.1"/>
    </source>
</evidence>